<reference evidence="2 3" key="1">
    <citation type="submission" date="2019-09" db="EMBL/GenBank/DDBJ databases">
        <title>Acinetobacter sp. C16S1 isolated from saline soil.</title>
        <authorList>
            <person name="Xu L."/>
            <person name="Sun J.-Q."/>
        </authorList>
    </citation>
    <scope>NUCLEOTIDE SEQUENCE [LARGE SCALE GENOMIC DNA]</scope>
    <source>
        <strain evidence="2 3">C16S1</strain>
    </source>
</reference>
<gene>
    <name evidence="2" type="ORF">F2A31_13265</name>
</gene>
<evidence type="ECO:0000256" key="1">
    <source>
        <dbReference type="SAM" id="Phobius"/>
    </source>
</evidence>
<keyword evidence="1" id="KW-0472">Membrane</keyword>
<feature type="transmembrane region" description="Helical" evidence="1">
    <location>
        <begin position="53"/>
        <end position="69"/>
    </location>
</feature>
<evidence type="ECO:0000313" key="3">
    <source>
        <dbReference type="Proteomes" id="UP000325177"/>
    </source>
</evidence>
<organism evidence="2 3">
    <name type="scientific">Acinetobacter suaedae</name>
    <dbReference type="NCBI Taxonomy" id="2609668"/>
    <lineage>
        <taxon>Bacteria</taxon>
        <taxon>Pseudomonadati</taxon>
        <taxon>Pseudomonadota</taxon>
        <taxon>Gammaproteobacteria</taxon>
        <taxon>Moraxellales</taxon>
        <taxon>Moraxellaceae</taxon>
        <taxon>Acinetobacter</taxon>
    </lineage>
</organism>
<dbReference type="Proteomes" id="UP000325177">
    <property type="component" value="Chromosome"/>
</dbReference>
<feature type="transmembrane region" description="Helical" evidence="1">
    <location>
        <begin position="29"/>
        <end position="47"/>
    </location>
</feature>
<protein>
    <submittedName>
        <fullName evidence="2">Uncharacterized protein</fullName>
    </submittedName>
</protein>
<dbReference type="KEGG" id="asue:F2A31_13265"/>
<evidence type="ECO:0000313" key="2">
    <source>
        <dbReference type="EMBL" id="QER40613.1"/>
    </source>
</evidence>
<sequence>MLNEQEVKRMSEEEFLIIYSEIDNKGSRLIFNALGLLLLVAALFILGIFWGNILVYFAFITLGLSVICYKKGMVCKKKAVALWLAKYPK</sequence>
<dbReference type="AlphaFoldDB" id="A0A5P1UWW3"/>
<dbReference type="EMBL" id="CP043909">
    <property type="protein sequence ID" value="QER40613.1"/>
    <property type="molecule type" value="Genomic_DNA"/>
</dbReference>
<accession>A0A5P1UWW3</accession>
<keyword evidence="1" id="KW-0812">Transmembrane</keyword>
<keyword evidence="3" id="KW-1185">Reference proteome</keyword>
<proteinExistence type="predicted"/>
<name>A0A5P1UWW3_9GAMM</name>
<dbReference type="RefSeq" id="WP_150026833.1">
    <property type="nucleotide sequence ID" value="NZ_CP043909.1"/>
</dbReference>
<keyword evidence="1" id="KW-1133">Transmembrane helix</keyword>